<dbReference type="EMBL" id="BHZD01000001">
    <property type="protein sequence ID" value="GCD40829.1"/>
    <property type="molecule type" value="Genomic_DNA"/>
</dbReference>
<dbReference type="AlphaFoldDB" id="A0A401VUU2"/>
<organism evidence="2 3">
    <name type="scientific">Streptomyces paromomycinus</name>
    <name type="common">Streptomyces rimosus subsp. paromomycinus</name>
    <dbReference type="NCBI Taxonomy" id="92743"/>
    <lineage>
        <taxon>Bacteria</taxon>
        <taxon>Bacillati</taxon>
        <taxon>Actinomycetota</taxon>
        <taxon>Actinomycetes</taxon>
        <taxon>Kitasatosporales</taxon>
        <taxon>Streptomycetaceae</taxon>
        <taxon>Streptomyces</taxon>
    </lineage>
</organism>
<dbReference type="Proteomes" id="UP000286746">
    <property type="component" value="Unassembled WGS sequence"/>
</dbReference>
<evidence type="ECO:0000256" key="1">
    <source>
        <dbReference type="SAM" id="MobiDB-lite"/>
    </source>
</evidence>
<comment type="caution">
    <text evidence="2">The sequence shown here is derived from an EMBL/GenBank/DDBJ whole genome shotgun (WGS) entry which is preliminary data.</text>
</comment>
<feature type="region of interest" description="Disordered" evidence="1">
    <location>
        <begin position="102"/>
        <end position="146"/>
    </location>
</feature>
<name>A0A401VUU2_STREY</name>
<sequence length="146" mass="15773">MRCVHSHMPTDSHRRPAQDAELARLREQSADREVTCPAGAYTVEVELECPASAVPDVKESVTRLGDRAVTVVAPCVLLRFGAVPGRLARRNDVSALSTTIAPLPDPVTGAGPAVTGPRPPPLRRSHHDRSDTPHFTAAHHRRATSR</sequence>
<proteinExistence type="predicted"/>
<evidence type="ECO:0000313" key="3">
    <source>
        <dbReference type="Proteomes" id="UP000286746"/>
    </source>
</evidence>
<keyword evidence="3" id="KW-1185">Reference proteome</keyword>
<reference evidence="2 3" key="1">
    <citation type="submission" date="2018-11" db="EMBL/GenBank/DDBJ databases">
        <title>Whole genome sequence of Streptomyces paromomycinus NBRC 15454(T).</title>
        <authorList>
            <person name="Komaki H."/>
            <person name="Tamura T."/>
        </authorList>
    </citation>
    <scope>NUCLEOTIDE SEQUENCE [LARGE SCALE GENOMIC DNA]</scope>
    <source>
        <strain evidence="2 3">NBRC 15454</strain>
    </source>
</reference>
<evidence type="ECO:0000313" key="2">
    <source>
        <dbReference type="EMBL" id="GCD40829.1"/>
    </source>
</evidence>
<protein>
    <submittedName>
        <fullName evidence="2">Uncharacterized protein</fullName>
    </submittedName>
</protein>
<gene>
    <name evidence="2" type="ORF">GKJPGBOP_00482</name>
</gene>
<feature type="compositionally biased region" description="Basic residues" evidence="1">
    <location>
        <begin position="137"/>
        <end position="146"/>
    </location>
</feature>
<accession>A0A401VUU2</accession>